<comment type="similarity">
    <text evidence="1">Belongs to the peptidase C2 family. PalB/RIM13 subfamily.</text>
</comment>
<sequence length="707" mass="80174">MDGWEALNVVRRWFYCGESKDYAKALENLSVEASKSNDVAFIGGLLQLKRDSDAMNTKRKLLWLTSKVEDRFYPPLEADLAGPLQWNHDIVLQSKSDKILSIYCLRKALVADTLTSPGSIQQSRDIENCSFVASMIVIKNQKVSLPLIVKVGPYKYHVNLNFNGSNERLVTVDISSIPTTKRGKQLAVLSEDLNDKIIELAYLQVTTGSYDCPGSNFAIDMFTLTGYIPEIVDAKRYSVKKLIEFYRSGFCYMAIGTGDNSGELENSLIKNHDYPIVGINEDSCTLLARDTLDVNTTTDIDDMCLAKYYKQVYLVRKTDKLFSRKSTLHFVYKSDKYNKFKSIFDKPKFVLRNGSQGMEPIWILLETNLQCKNNSGKNNIAYLKKVPKNPFIHMTSALEGACEIGLQLLKLELPSNSDLRLFCHSSNTAHFTIHTFFNSGLVTFNRDSSAYNITSLQFSRTTQENYPLGSLNYFRNPTFKFELVHSSTVETSVHLQLLSETPHDLLNLSVFNFNDHTLSTPLLCNTDYTHQRYDKLHTPLITNTTYKIVCSTYSEPLSQEYKLVVAPPDDTLLPPFKCDIQQVFLEYGGYNYNTEQKIQWRTNSNRVVIPLSTATNNICFIRIVPKNELLLIRCNVFDSVTHRKICGNDSFQRVSAGGIVLEKVEIYGHPSVTLLIEKDEPIGLREPSKADSFSLIIGSHHKITIDV</sequence>
<dbReference type="OrthoDB" id="167576at2759"/>
<evidence type="ECO:0000256" key="1">
    <source>
        <dbReference type="ARBA" id="ARBA00010193"/>
    </source>
</evidence>
<keyword evidence="4" id="KW-0788">Thiol protease</keyword>
<evidence type="ECO:0000256" key="4">
    <source>
        <dbReference type="ARBA" id="ARBA00022807"/>
    </source>
</evidence>
<protein>
    <recommendedName>
        <fullName evidence="5">Cysteine protease RIM13</fullName>
    </recommendedName>
</protein>
<organism evidence="6 7">
    <name type="scientific">Zygotorulaspora mrakii</name>
    <name type="common">Zygosaccharomyces mrakii</name>
    <dbReference type="NCBI Taxonomy" id="42260"/>
    <lineage>
        <taxon>Eukaryota</taxon>
        <taxon>Fungi</taxon>
        <taxon>Dikarya</taxon>
        <taxon>Ascomycota</taxon>
        <taxon>Saccharomycotina</taxon>
        <taxon>Saccharomycetes</taxon>
        <taxon>Saccharomycetales</taxon>
        <taxon>Saccharomycetaceae</taxon>
        <taxon>Zygotorulaspora</taxon>
    </lineage>
</organism>
<evidence type="ECO:0000313" key="6">
    <source>
        <dbReference type="EMBL" id="QLG72413.1"/>
    </source>
</evidence>
<accession>A0A7H9B1K5</accession>
<proteinExistence type="inferred from homology"/>
<keyword evidence="7" id="KW-1185">Reference proteome</keyword>
<keyword evidence="3" id="KW-0378">Hydrolase</keyword>
<dbReference type="AlphaFoldDB" id="A0A7H9B1K5"/>
<dbReference type="GO" id="GO:0006508">
    <property type="term" value="P:proteolysis"/>
    <property type="evidence" value="ECO:0007669"/>
    <property type="project" value="UniProtKB-KW"/>
</dbReference>
<reference evidence="6 7" key="1">
    <citation type="submission" date="2020-07" db="EMBL/GenBank/DDBJ databases">
        <title>The yeast mating-type switching endonuclease HO is a domesticated member of an unorthodox homing genetic element family.</title>
        <authorList>
            <person name="Coughlan A.Y."/>
            <person name="Lombardi L."/>
            <person name="Braun-Galleani S."/>
            <person name="Martos A.R."/>
            <person name="Galeote V."/>
            <person name="Bigey F."/>
            <person name="Dequin S."/>
            <person name="Byrne K.P."/>
            <person name="Wolfe K.H."/>
        </authorList>
    </citation>
    <scope>NUCLEOTIDE SEQUENCE [LARGE SCALE GENOMIC DNA]</scope>
    <source>
        <strain evidence="6 7">NRRL Y-6702</strain>
    </source>
</reference>
<evidence type="ECO:0000313" key="7">
    <source>
        <dbReference type="Proteomes" id="UP000509704"/>
    </source>
</evidence>
<dbReference type="InterPro" id="IPR051297">
    <property type="entry name" value="PalB/RIM13"/>
</dbReference>
<dbReference type="RefSeq" id="XP_037144141.1">
    <property type="nucleotide sequence ID" value="XM_037288246.1"/>
</dbReference>
<evidence type="ECO:0000256" key="5">
    <source>
        <dbReference type="ARBA" id="ARBA00042255"/>
    </source>
</evidence>
<evidence type="ECO:0000256" key="3">
    <source>
        <dbReference type="ARBA" id="ARBA00022801"/>
    </source>
</evidence>
<dbReference type="KEGG" id="zmk:HG535_0D01210"/>
<keyword evidence="2" id="KW-0645">Protease</keyword>
<dbReference type="PANTHER" id="PTHR46143:SF1">
    <property type="entry name" value="CALPAIN-7"/>
    <property type="match status" value="1"/>
</dbReference>
<dbReference type="SUPFAM" id="SSF54001">
    <property type="entry name" value="Cysteine proteinases"/>
    <property type="match status" value="1"/>
</dbReference>
<dbReference type="Proteomes" id="UP000509704">
    <property type="component" value="Chromosome 4"/>
</dbReference>
<name>A0A7H9B1K5_ZYGMR</name>
<dbReference type="InterPro" id="IPR038765">
    <property type="entry name" value="Papain-like_cys_pep_sf"/>
</dbReference>
<evidence type="ECO:0000256" key="2">
    <source>
        <dbReference type="ARBA" id="ARBA00022670"/>
    </source>
</evidence>
<gene>
    <name evidence="6" type="ORF">HG535_0D01210</name>
</gene>
<dbReference type="GO" id="GO:0004197">
    <property type="term" value="F:cysteine-type endopeptidase activity"/>
    <property type="evidence" value="ECO:0007669"/>
    <property type="project" value="TreeGrafter"/>
</dbReference>
<dbReference type="EMBL" id="CP058607">
    <property type="protein sequence ID" value="QLG72413.1"/>
    <property type="molecule type" value="Genomic_DNA"/>
</dbReference>
<dbReference type="PANTHER" id="PTHR46143">
    <property type="entry name" value="CALPAIN-7"/>
    <property type="match status" value="1"/>
</dbReference>
<dbReference type="GeneID" id="59236137"/>